<keyword evidence="2" id="KW-1133">Transmembrane helix</keyword>
<accession>A0A1L3JX30</accession>
<proteinExistence type="predicted"/>
<reference evidence="3" key="1">
    <citation type="submission" date="2018-07" db="EMBL/GenBank/DDBJ databases">
        <authorList>
            <person name="Somerville V."/>
        </authorList>
    </citation>
    <scope>NUCLEOTIDE SEQUENCE</scope>
    <source>
        <strain evidence="3">NWC_2_2</strain>
    </source>
</reference>
<evidence type="ECO:0000256" key="2">
    <source>
        <dbReference type="SAM" id="Phobius"/>
    </source>
</evidence>
<evidence type="ECO:0000256" key="1">
    <source>
        <dbReference type="SAM" id="MobiDB-lite"/>
    </source>
</evidence>
<evidence type="ECO:0000313" key="3">
    <source>
        <dbReference type="EMBL" id="AZA16511.1"/>
    </source>
</evidence>
<feature type="compositionally biased region" description="Basic and acidic residues" evidence="1">
    <location>
        <begin position="57"/>
        <end position="86"/>
    </location>
</feature>
<feature type="transmembrane region" description="Helical" evidence="2">
    <location>
        <begin position="28"/>
        <end position="48"/>
    </location>
</feature>
<dbReference type="RefSeq" id="WP_003617266.1">
    <property type="nucleotide sequence ID" value="NZ_BJLO01000012.1"/>
</dbReference>
<dbReference type="EMBL" id="CP031023">
    <property type="protein sequence ID" value="AZA16511.1"/>
    <property type="molecule type" value="Genomic_DNA"/>
</dbReference>
<feature type="region of interest" description="Disordered" evidence="1">
    <location>
        <begin position="56"/>
        <end position="100"/>
    </location>
</feature>
<evidence type="ECO:0008006" key="4">
    <source>
        <dbReference type="Google" id="ProtNLM"/>
    </source>
</evidence>
<protein>
    <recommendedName>
        <fullName evidence="4">MP1</fullName>
    </recommendedName>
</protein>
<dbReference type="AlphaFoldDB" id="A0A1L3JX30"/>
<keyword evidence="2" id="KW-0472">Membrane</keyword>
<name>A0A1L3JX30_LACDL</name>
<organism evidence="3">
    <name type="scientific">Lactobacillus delbrueckii subsp. lactis</name>
    <dbReference type="NCBI Taxonomy" id="29397"/>
    <lineage>
        <taxon>Bacteria</taxon>
        <taxon>Bacillati</taxon>
        <taxon>Bacillota</taxon>
        <taxon>Bacilli</taxon>
        <taxon>Lactobacillales</taxon>
        <taxon>Lactobacillaceae</taxon>
        <taxon>Lactobacillus</taxon>
    </lineage>
</organism>
<gene>
    <name evidence="3" type="ORF">DQL93_08440</name>
</gene>
<keyword evidence="2" id="KW-0812">Transmembrane</keyword>
<sequence length="100" mass="11509">MSFTTIVLLVLAAVVALALLSVFFKALIALLPVGLVVILLLWLYYRFYWRKKYKLPSRPEPDRFKPGQADPERPRKQAQDVTVRDVDDSEVHDDEHGKTN</sequence>